<dbReference type="RefSeq" id="WP_253773023.1">
    <property type="nucleotide sequence ID" value="NZ_JAMTCK010000008.1"/>
</dbReference>
<name>A0AAE3GIJ2_9PSEU</name>
<dbReference type="AlphaFoldDB" id="A0AAE3GIJ2"/>
<sequence>MKVLVLGRKQEKLNGVLEVLRAEGFDGVGVTTDEEALALLDRGDIGAVIIGGGVGPEARGALKQLAGERDTTVIEGNLADRDTPDAVADYVRDQLLPRLR</sequence>
<keyword evidence="2" id="KW-1185">Reference proteome</keyword>
<dbReference type="Proteomes" id="UP001206128">
    <property type="component" value="Unassembled WGS sequence"/>
</dbReference>
<reference evidence="1" key="1">
    <citation type="submission" date="2022-06" db="EMBL/GenBank/DDBJ databases">
        <title>Genomic Encyclopedia of Archaeal and Bacterial Type Strains, Phase II (KMG-II): from individual species to whole genera.</title>
        <authorList>
            <person name="Goeker M."/>
        </authorList>
    </citation>
    <scope>NUCLEOTIDE SEQUENCE</scope>
    <source>
        <strain evidence="1">DSM 43935</strain>
    </source>
</reference>
<protein>
    <submittedName>
        <fullName evidence="1">Uncharacterized protein</fullName>
    </submittedName>
</protein>
<proteinExistence type="predicted"/>
<evidence type="ECO:0000313" key="2">
    <source>
        <dbReference type="Proteomes" id="UP001206128"/>
    </source>
</evidence>
<dbReference type="EMBL" id="JAMTCK010000008">
    <property type="protein sequence ID" value="MCP2166798.1"/>
    <property type="molecule type" value="Genomic_DNA"/>
</dbReference>
<accession>A0AAE3GIJ2</accession>
<comment type="caution">
    <text evidence="1">The sequence shown here is derived from an EMBL/GenBank/DDBJ whole genome shotgun (WGS) entry which is preliminary data.</text>
</comment>
<gene>
    <name evidence="1" type="ORF">LX83_003670</name>
</gene>
<organism evidence="1 2">
    <name type="scientific">Goodfellowiella coeruleoviolacea</name>
    <dbReference type="NCBI Taxonomy" id="334858"/>
    <lineage>
        <taxon>Bacteria</taxon>
        <taxon>Bacillati</taxon>
        <taxon>Actinomycetota</taxon>
        <taxon>Actinomycetes</taxon>
        <taxon>Pseudonocardiales</taxon>
        <taxon>Pseudonocardiaceae</taxon>
        <taxon>Goodfellowiella</taxon>
    </lineage>
</organism>
<evidence type="ECO:0000313" key="1">
    <source>
        <dbReference type="EMBL" id="MCP2166798.1"/>
    </source>
</evidence>